<comment type="caution">
    <text evidence="1">The sequence shown here is derived from an EMBL/GenBank/DDBJ whole genome shotgun (WGS) entry which is preliminary data.</text>
</comment>
<evidence type="ECO:0008006" key="3">
    <source>
        <dbReference type="Google" id="ProtNLM"/>
    </source>
</evidence>
<name>A0A1F7GGP9_9BACT</name>
<evidence type="ECO:0000313" key="1">
    <source>
        <dbReference type="EMBL" id="OGK18117.1"/>
    </source>
</evidence>
<evidence type="ECO:0000313" key="2">
    <source>
        <dbReference type="Proteomes" id="UP000176850"/>
    </source>
</evidence>
<dbReference type="PANTHER" id="PTHR42967">
    <property type="entry name" value="METAL DEPENDENT HYDROLASE"/>
    <property type="match status" value="1"/>
</dbReference>
<dbReference type="InterPro" id="IPR036866">
    <property type="entry name" value="RibonucZ/Hydroxyglut_hydro"/>
</dbReference>
<dbReference type="Gene3D" id="3.60.15.10">
    <property type="entry name" value="Ribonuclease Z/Hydroxyacylglutathione hydrolase-like"/>
    <property type="match status" value="1"/>
</dbReference>
<dbReference type="PANTHER" id="PTHR42967:SF1">
    <property type="entry name" value="MBL FOLD METALLO-HYDROLASE"/>
    <property type="match status" value="1"/>
</dbReference>
<dbReference type="Pfam" id="PF13483">
    <property type="entry name" value="Lactamase_B_3"/>
    <property type="match status" value="1"/>
</dbReference>
<protein>
    <recommendedName>
        <fullName evidence="3">Lactamase</fullName>
    </recommendedName>
</protein>
<organism evidence="1 2">
    <name type="scientific">Candidatus Roizmanbacteria bacterium RIFCSPHIGHO2_01_FULL_39_24</name>
    <dbReference type="NCBI Taxonomy" id="1802032"/>
    <lineage>
        <taxon>Bacteria</taxon>
        <taxon>Candidatus Roizmaniibacteriota</taxon>
    </lineage>
</organism>
<dbReference type="SUPFAM" id="SSF56281">
    <property type="entry name" value="Metallo-hydrolase/oxidoreductase"/>
    <property type="match status" value="1"/>
</dbReference>
<proteinExistence type="predicted"/>
<sequence>MDIKYIGHSCFQLKSKLGSVVTDPFDVSTGLKLPALEADIVTVSHGHADHNFTSTITGDPLIIEYPGEYERNGVRVYGYESYHDDEMGAKRGKNTLFKIVIEDINILHCGDLGHMLTEETLEEIDVIDILLIPVGGFYTIGADEAVKIISKIEPSIVIPMHYKTDQHSNEIFKDVAPVSQFLEKIGAPQTEPEKKLTLKKSDLTDQMRVIVMET</sequence>
<dbReference type="Proteomes" id="UP000176850">
    <property type="component" value="Unassembled WGS sequence"/>
</dbReference>
<reference evidence="1 2" key="1">
    <citation type="journal article" date="2016" name="Nat. Commun.">
        <title>Thousands of microbial genomes shed light on interconnected biogeochemical processes in an aquifer system.</title>
        <authorList>
            <person name="Anantharaman K."/>
            <person name="Brown C.T."/>
            <person name="Hug L.A."/>
            <person name="Sharon I."/>
            <person name="Castelle C.J."/>
            <person name="Probst A.J."/>
            <person name="Thomas B.C."/>
            <person name="Singh A."/>
            <person name="Wilkins M.J."/>
            <person name="Karaoz U."/>
            <person name="Brodie E.L."/>
            <person name="Williams K.H."/>
            <person name="Hubbard S.S."/>
            <person name="Banfield J.F."/>
        </authorList>
    </citation>
    <scope>NUCLEOTIDE SEQUENCE [LARGE SCALE GENOMIC DNA]</scope>
</reference>
<dbReference type="AlphaFoldDB" id="A0A1F7GGP9"/>
<gene>
    <name evidence="1" type="ORF">A2799_04740</name>
</gene>
<dbReference type="EMBL" id="MFZH01000037">
    <property type="protein sequence ID" value="OGK18117.1"/>
    <property type="molecule type" value="Genomic_DNA"/>
</dbReference>
<accession>A0A1F7GGP9</accession>